<evidence type="ECO:0000313" key="1">
    <source>
        <dbReference type="EMBL" id="KAJ1372126.1"/>
    </source>
</evidence>
<accession>A0AAD5WJH6</accession>
<organism evidence="1 2">
    <name type="scientific">Parelaphostrongylus tenuis</name>
    <name type="common">Meningeal worm</name>
    <dbReference type="NCBI Taxonomy" id="148309"/>
    <lineage>
        <taxon>Eukaryota</taxon>
        <taxon>Metazoa</taxon>
        <taxon>Ecdysozoa</taxon>
        <taxon>Nematoda</taxon>
        <taxon>Chromadorea</taxon>
        <taxon>Rhabditida</taxon>
        <taxon>Rhabditina</taxon>
        <taxon>Rhabditomorpha</taxon>
        <taxon>Strongyloidea</taxon>
        <taxon>Metastrongylidae</taxon>
        <taxon>Parelaphostrongylus</taxon>
    </lineage>
</organism>
<protein>
    <submittedName>
        <fullName evidence="1">Uncharacterized protein</fullName>
    </submittedName>
</protein>
<evidence type="ECO:0000313" key="2">
    <source>
        <dbReference type="Proteomes" id="UP001196413"/>
    </source>
</evidence>
<reference evidence="1" key="1">
    <citation type="submission" date="2021-06" db="EMBL/GenBank/DDBJ databases">
        <title>Parelaphostrongylus tenuis whole genome reference sequence.</title>
        <authorList>
            <person name="Garwood T.J."/>
            <person name="Larsen P.A."/>
            <person name="Fountain-Jones N.M."/>
            <person name="Garbe J.R."/>
            <person name="Macchietto M.G."/>
            <person name="Kania S.A."/>
            <person name="Gerhold R.W."/>
            <person name="Richards J.E."/>
            <person name="Wolf T.M."/>
        </authorList>
    </citation>
    <scope>NUCLEOTIDE SEQUENCE</scope>
    <source>
        <strain evidence="1">MNPRO001-30</strain>
        <tissue evidence="1">Meninges</tissue>
    </source>
</reference>
<dbReference type="AlphaFoldDB" id="A0AAD5WJH6"/>
<name>A0AAD5WJH6_PARTN</name>
<dbReference type="Proteomes" id="UP001196413">
    <property type="component" value="Unassembled WGS sequence"/>
</dbReference>
<keyword evidence="2" id="KW-1185">Reference proteome</keyword>
<dbReference type="EMBL" id="JAHQIW010007095">
    <property type="protein sequence ID" value="KAJ1372126.1"/>
    <property type="molecule type" value="Genomic_DNA"/>
</dbReference>
<gene>
    <name evidence="1" type="ORF">KIN20_034203</name>
</gene>
<proteinExistence type="predicted"/>
<comment type="caution">
    <text evidence="1">The sequence shown here is derived from an EMBL/GenBank/DDBJ whole genome shotgun (WGS) entry which is preliminary data.</text>
</comment>
<sequence>MEAMLELISQAETGNPGIEMETRRLLTKRYTENGVGSAVVKDDFTLNIISGLLSPKFTKASIPAGSATKTSFQQRNH</sequence>